<proteinExistence type="predicted"/>
<organism evidence="3 4">
    <name type="scientific">Sulfurisphaera ohwakuensis</name>
    <dbReference type="NCBI Taxonomy" id="69656"/>
    <lineage>
        <taxon>Archaea</taxon>
        <taxon>Thermoproteota</taxon>
        <taxon>Thermoprotei</taxon>
        <taxon>Sulfolobales</taxon>
        <taxon>Sulfolobaceae</taxon>
        <taxon>Sulfurisphaera</taxon>
    </lineage>
</organism>
<dbReference type="CDD" id="cd09854">
    <property type="entry name" value="PIN_VapC-like"/>
    <property type="match status" value="1"/>
</dbReference>
<dbReference type="SUPFAM" id="SSF88723">
    <property type="entry name" value="PIN domain-like"/>
    <property type="match status" value="1"/>
</dbReference>
<protein>
    <submittedName>
        <fullName evidence="3">PIN domain-containing protein</fullName>
    </submittedName>
    <submittedName>
        <fullName evidence="2">Putative nucleic acid-binding protein</fullName>
    </submittedName>
</protein>
<dbReference type="Proteomes" id="UP000582213">
    <property type="component" value="Unassembled WGS sequence"/>
</dbReference>
<dbReference type="AlphaFoldDB" id="A0A650CG10"/>
<sequence length="127" mass="15162">MVKRYLDVNVLVYYLLDDKELGDRAEYWINNTDEIYTSEITFFQLIIILKNLTKEDEKEILRKLSEVFEGLNVKFVHLEPYELKEVYEIASKNNLDFEDAIHYYCSRKINAEMISNDSDLKKFGAKF</sequence>
<dbReference type="GeneID" id="42800405"/>
<name>A0A650CG10_SULOH</name>
<dbReference type="InterPro" id="IPR002716">
    <property type="entry name" value="PIN_dom"/>
</dbReference>
<dbReference type="OrthoDB" id="21373at2157"/>
<feature type="domain" description="PIN" evidence="1">
    <location>
        <begin position="2"/>
        <end position="122"/>
    </location>
</feature>
<evidence type="ECO:0000313" key="4">
    <source>
        <dbReference type="Proteomes" id="UP000427373"/>
    </source>
</evidence>
<dbReference type="InterPro" id="IPR029060">
    <property type="entry name" value="PIN-like_dom_sf"/>
</dbReference>
<dbReference type="Proteomes" id="UP000427373">
    <property type="component" value="Chromosome"/>
</dbReference>
<keyword evidence="4" id="KW-1185">Reference proteome</keyword>
<gene>
    <name evidence="3" type="ORF">D1869_04120</name>
    <name evidence="2" type="ORF">HNQ62_003029</name>
</gene>
<dbReference type="Gene3D" id="3.40.50.1010">
    <property type="entry name" value="5'-nuclease"/>
    <property type="match status" value="1"/>
</dbReference>
<dbReference type="SMART" id="SM00670">
    <property type="entry name" value="PINc"/>
    <property type="match status" value="1"/>
</dbReference>
<reference evidence="3 4" key="1">
    <citation type="submission" date="2019-10" db="EMBL/GenBank/DDBJ databases">
        <title>Genome Sequences from Six Type Strain Members of the Archaeal Family Sulfolobaceae: Acidianus ambivalens, Acidianus infernus, Metallosphaera prunae, Stygiolobus azoricus, Sulfolobus metallicus, and Sulfurisphaera ohwakuensis.</title>
        <authorList>
            <person name="Counts J.A."/>
            <person name="Kelly R.M."/>
        </authorList>
    </citation>
    <scope>NUCLEOTIDE SEQUENCE [LARGE SCALE GENOMIC DNA]</scope>
    <source>
        <strain evidence="3 4">TA-1</strain>
    </source>
</reference>
<dbReference type="KEGG" id="soh:D1869_04120"/>
<reference evidence="2 5" key="2">
    <citation type="submission" date="2020-08" db="EMBL/GenBank/DDBJ databases">
        <title>Genomic Encyclopedia of Type Strains, Phase IV (KMG-IV): sequencing the most valuable type-strain genomes for metagenomic binning, comparative biology and taxonomic classification.</title>
        <authorList>
            <person name="Goeker M."/>
        </authorList>
    </citation>
    <scope>NUCLEOTIDE SEQUENCE [LARGE SCALE GENOMIC DNA]</scope>
    <source>
        <strain evidence="2 5">DSM 12421</strain>
    </source>
</reference>
<dbReference type="EMBL" id="CP045484">
    <property type="protein sequence ID" value="QGR16477.1"/>
    <property type="molecule type" value="Genomic_DNA"/>
</dbReference>
<dbReference type="EMBL" id="JACHFY010000058">
    <property type="protein sequence ID" value="MBB5255254.1"/>
    <property type="molecule type" value="Genomic_DNA"/>
</dbReference>
<evidence type="ECO:0000313" key="3">
    <source>
        <dbReference type="EMBL" id="QGR16477.1"/>
    </source>
</evidence>
<evidence type="ECO:0000259" key="1">
    <source>
        <dbReference type="SMART" id="SM00670"/>
    </source>
</evidence>
<dbReference type="Pfam" id="PF01850">
    <property type="entry name" value="PIN"/>
    <property type="match status" value="1"/>
</dbReference>
<evidence type="ECO:0000313" key="5">
    <source>
        <dbReference type="Proteomes" id="UP000582213"/>
    </source>
</evidence>
<dbReference type="RefSeq" id="WP_156014032.1">
    <property type="nucleotide sequence ID" value="NZ_CP045484.1"/>
</dbReference>
<evidence type="ECO:0000313" key="2">
    <source>
        <dbReference type="EMBL" id="MBB5255254.1"/>
    </source>
</evidence>
<accession>A0A650CG10</accession>